<keyword evidence="4 7" id="KW-0732">Signal</keyword>
<accession>A0A553PR48</accession>
<name>A0A553PR48_TIGCA</name>
<evidence type="ECO:0000256" key="2">
    <source>
        <dbReference type="ARBA" id="ARBA00022645"/>
    </source>
</evidence>
<comment type="similarity">
    <text evidence="1">Belongs to the peptidase S10 family.</text>
</comment>
<protein>
    <recommendedName>
        <fullName evidence="10">Carboxypeptidase</fullName>
    </recommendedName>
</protein>
<evidence type="ECO:0000256" key="4">
    <source>
        <dbReference type="ARBA" id="ARBA00022729"/>
    </source>
</evidence>
<comment type="caution">
    <text evidence="8">The sequence shown here is derived from an EMBL/GenBank/DDBJ whole genome shotgun (WGS) entry which is preliminary data.</text>
</comment>
<evidence type="ECO:0000313" key="9">
    <source>
        <dbReference type="Proteomes" id="UP000318571"/>
    </source>
</evidence>
<dbReference type="InterPro" id="IPR001563">
    <property type="entry name" value="Peptidase_S10"/>
</dbReference>
<dbReference type="GO" id="GO:0006508">
    <property type="term" value="P:proteolysis"/>
    <property type="evidence" value="ECO:0007669"/>
    <property type="project" value="UniProtKB-KW"/>
</dbReference>
<dbReference type="GO" id="GO:0004185">
    <property type="term" value="F:serine-type carboxypeptidase activity"/>
    <property type="evidence" value="ECO:0007669"/>
    <property type="project" value="InterPro"/>
</dbReference>
<keyword evidence="3" id="KW-0645">Protease</keyword>
<evidence type="ECO:0000256" key="1">
    <source>
        <dbReference type="ARBA" id="ARBA00009431"/>
    </source>
</evidence>
<dbReference type="Gene3D" id="3.40.50.1820">
    <property type="entry name" value="alpha/beta hydrolase"/>
    <property type="match status" value="3"/>
</dbReference>
<evidence type="ECO:0000313" key="8">
    <source>
        <dbReference type="EMBL" id="TRY80156.1"/>
    </source>
</evidence>
<dbReference type="Pfam" id="PF00450">
    <property type="entry name" value="Peptidase_S10"/>
    <property type="match status" value="2"/>
</dbReference>
<feature type="chain" id="PRO_5022046855" description="Carboxypeptidase" evidence="7">
    <location>
        <begin position="17"/>
        <end position="921"/>
    </location>
</feature>
<evidence type="ECO:0000256" key="6">
    <source>
        <dbReference type="ARBA" id="ARBA00023180"/>
    </source>
</evidence>
<sequence>MQKLLVFALTLAVALAYRPLRPQVHKQIPAQGDVGEPLFLTPYIQNGDIITAQDLARVTDPLPGTESTPMESYAGFITVDEAQDSHTFFWFFPAQEVDPAEAPVVIWLQGGPGSSSLFGMLELHGPIIARFDENGDTVGTLNEYSWANKANMLYIDNPVGSGYSFTSTDGLPTSQEDVAIDLYEFLIQWYTMFPEYQPNEFYAFGESYGGKWVPTIAKKIHDENPTADLKINLAGIGIGDGFMSPPETAVYGDYLYQVGLVDEKLRDELLDEEQNMKNHAANGEWLQAWSSWNKEFDMFLSAMGCPYYYEITHCNTDPEEDNYEEYAQSDIVRKAIHAGDRPFGSQSGAVYNSMLDDFMRPERENIEFLLNNYKVLIYDGNFDIICNHSGVLDMFAAMTTWTGIDKYYNTDRSVFEDRNGDVVGYLKVVDNLRMFVMRNAGHMVPLSQPLAAQDMFEQFLDVEMMKLLLISLVIVSILAEDFPVWRHVYNPKPIQGDVGEPLYLTPYIQSGDLEMGRNLAKVVEPLDGLENEDVESYSGFLTVNEETDSHMFFWFFPATEVDSSEAPLVLWLQGGPGSSSMLGLFEINGPLSAVYTDETQSDTEAKINPYSWNRKANMIYIDNPVGTGNSQDTSITSKNIGKPRSLCVPGFSHTSSGFVDTQEQVGVDLYECLVQWFTLFPEYQSNPFFAFGESYAGKYVPTISKKIHDENQVSSFKINFQGLGIGNGAMSPVDSNVYADYLYQAGLLDEIDRDELLRREQNMKEHVANEKYFSAWLENNFEDFINKESTRKAAHVGNRPFGSQSGAVYDHLREDIFKSQKATVEFLLDRYRVLLYNGNLDIICHHTGTLNMFQAMETWSGLDEYHSTDAEVYRVDGKVAGYLTSVQNLRLFVMRNAGHMVPRSQPENAFAMFNDFISDEL</sequence>
<reference evidence="8 9" key="1">
    <citation type="journal article" date="2018" name="Nat. Ecol. Evol.">
        <title>Genomic signatures of mitonuclear coevolution across populations of Tigriopus californicus.</title>
        <authorList>
            <person name="Barreto F.S."/>
            <person name="Watson E.T."/>
            <person name="Lima T.G."/>
            <person name="Willett C.S."/>
            <person name="Edmands S."/>
            <person name="Li W."/>
            <person name="Burton R.S."/>
        </authorList>
    </citation>
    <scope>NUCLEOTIDE SEQUENCE [LARGE SCALE GENOMIC DNA]</scope>
    <source>
        <strain evidence="8 9">San Diego</strain>
    </source>
</reference>
<keyword evidence="6" id="KW-0325">Glycoprotein</keyword>
<dbReference type="EMBL" id="VCGU01000002">
    <property type="protein sequence ID" value="TRY80156.1"/>
    <property type="molecule type" value="Genomic_DNA"/>
</dbReference>
<dbReference type="AlphaFoldDB" id="A0A553PR48"/>
<dbReference type="Proteomes" id="UP000318571">
    <property type="component" value="Chromosome 6"/>
</dbReference>
<dbReference type="InterPro" id="IPR029058">
    <property type="entry name" value="AB_hydrolase_fold"/>
</dbReference>
<dbReference type="OMA" id="FSTNARE"/>
<feature type="signal peptide" evidence="7">
    <location>
        <begin position="1"/>
        <end position="16"/>
    </location>
</feature>
<evidence type="ECO:0000256" key="7">
    <source>
        <dbReference type="SAM" id="SignalP"/>
    </source>
</evidence>
<gene>
    <name evidence="8" type="ORF">TCAL_06548</name>
</gene>
<dbReference type="PANTHER" id="PTHR11802:SF472">
    <property type="entry name" value="SERINE CARBOXYPEPTIDASE CPVL-RELATED"/>
    <property type="match status" value="1"/>
</dbReference>
<organism evidence="8 9">
    <name type="scientific">Tigriopus californicus</name>
    <name type="common">Marine copepod</name>
    <dbReference type="NCBI Taxonomy" id="6832"/>
    <lineage>
        <taxon>Eukaryota</taxon>
        <taxon>Metazoa</taxon>
        <taxon>Ecdysozoa</taxon>
        <taxon>Arthropoda</taxon>
        <taxon>Crustacea</taxon>
        <taxon>Multicrustacea</taxon>
        <taxon>Hexanauplia</taxon>
        <taxon>Copepoda</taxon>
        <taxon>Harpacticoida</taxon>
        <taxon>Harpacticidae</taxon>
        <taxon>Tigriopus</taxon>
    </lineage>
</organism>
<dbReference type="PANTHER" id="PTHR11802">
    <property type="entry name" value="SERINE PROTEASE FAMILY S10 SERINE CARBOXYPEPTIDASE"/>
    <property type="match status" value="1"/>
</dbReference>
<keyword evidence="5" id="KW-0378">Hydrolase</keyword>
<keyword evidence="2" id="KW-0121">Carboxypeptidase</keyword>
<evidence type="ECO:0000256" key="3">
    <source>
        <dbReference type="ARBA" id="ARBA00022670"/>
    </source>
</evidence>
<evidence type="ECO:0000256" key="5">
    <source>
        <dbReference type="ARBA" id="ARBA00022801"/>
    </source>
</evidence>
<dbReference type="PRINTS" id="PR00724">
    <property type="entry name" value="CRBOXYPTASEC"/>
</dbReference>
<dbReference type="STRING" id="6832.A0A553PR48"/>
<dbReference type="SUPFAM" id="SSF53474">
    <property type="entry name" value="alpha/beta-Hydrolases"/>
    <property type="match status" value="2"/>
</dbReference>
<keyword evidence="9" id="KW-1185">Reference proteome</keyword>
<evidence type="ECO:0008006" key="10">
    <source>
        <dbReference type="Google" id="ProtNLM"/>
    </source>
</evidence>
<proteinExistence type="inferred from homology"/>